<organism evidence="4 5">
    <name type="scientific">Murimonas intestini</name>
    <dbReference type="NCBI Taxonomy" id="1337051"/>
    <lineage>
        <taxon>Bacteria</taxon>
        <taxon>Bacillati</taxon>
        <taxon>Bacillota</taxon>
        <taxon>Clostridia</taxon>
        <taxon>Lachnospirales</taxon>
        <taxon>Lachnospiraceae</taxon>
        <taxon>Murimonas</taxon>
    </lineage>
</organism>
<name>A0AB73SYU9_9FIRM</name>
<dbReference type="GO" id="GO:0030170">
    <property type="term" value="F:pyridoxal phosphate binding"/>
    <property type="evidence" value="ECO:0007669"/>
    <property type="project" value="InterPro"/>
</dbReference>
<protein>
    <submittedName>
        <fullName evidence="4">L-threonine O-3-phosphate decarboxylase</fullName>
    </submittedName>
</protein>
<evidence type="ECO:0000256" key="2">
    <source>
        <dbReference type="ARBA" id="ARBA00022898"/>
    </source>
</evidence>
<dbReference type="SUPFAM" id="SSF53383">
    <property type="entry name" value="PLP-dependent transferases"/>
    <property type="match status" value="1"/>
</dbReference>
<dbReference type="Gene3D" id="3.90.1150.10">
    <property type="entry name" value="Aspartate Aminotransferase, domain 1"/>
    <property type="match status" value="1"/>
</dbReference>
<dbReference type="PANTHER" id="PTHR42885">
    <property type="entry name" value="HISTIDINOL-PHOSPHATE AMINOTRANSFERASE-RELATED"/>
    <property type="match status" value="1"/>
</dbReference>
<dbReference type="InterPro" id="IPR015422">
    <property type="entry name" value="PyrdxlP-dep_Trfase_small"/>
</dbReference>
<dbReference type="RefSeq" id="WP_109748322.1">
    <property type="nucleotide sequence ID" value="NZ_JANKBI010000017.1"/>
</dbReference>
<evidence type="ECO:0000259" key="3">
    <source>
        <dbReference type="Pfam" id="PF00155"/>
    </source>
</evidence>
<proteinExistence type="predicted"/>
<dbReference type="PANTHER" id="PTHR42885:SF1">
    <property type="entry name" value="THREONINE-PHOSPHATE DECARBOXYLASE"/>
    <property type="match status" value="1"/>
</dbReference>
<dbReference type="EMBL" id="QGGY01000017">
    <property type="protein sequence ID" value="PWJ72572.1"/>
    <property type="molecule type" value="Genomic_DNA"/>
</dbReference>
<dbReference type="Pfam" id="PF00155">
    <property type="entry name" value="Aminotran_1_2"/>
    <property type="match status" value="1"/>
</dbReference>
<evidence type="ECO:0000313" key="4">
    <source>
        <dbReference type="EMBL" id="PWJ72572.1"/>
    </source>
</evidence>
<feature type="domain" description="Aminotransferase class I/classII large" evidence="3">
    <location>
        <begin position="20"/>
        <end position="339"/>
    </location>
</feature>
<accession>A0AB73SYU9</accession>
<dbReference type="Gene3D" id="3.40.640.10">
    <property type="entry name" value="Type I PLP-dependent aspartate aminotransferase-like (Major domain)"/>
    <property type="match status" value="1"/>
</dbReference>
<dbReference type="AlphaFoldDB" id="A0AB73SYU9"/>
<dbReference type="InterPro" id="IPR015424">
    <property type="entry name" value="PyrdxlP-dep_Trfase"/>
</dbReference>
<keyword evidence="2" id="KW-0663">Pyridoxal phosphate</keyword>
<comment type="caution">
    <text evidence="4">The sequence shown here is derived from an EMBL/GenBank/DDBJ whole genome shotgun (WGS) entry which is preliminary data.</text>
</comment>
<gene>
    <name evidence="4" type="ORF">C7383_11742</name>
</gene>
<dbReference type="InterPro" id="IPR004839">
    <property type="entry name" value="Aminotransferase_I/II_large"/>
</dbReference>
<comment type="cofactor">
    <cofactor evidence="1">
        <name>pyridoxal 5'-phosphate</name>
        <dbReference type="ChEBI" id="CHEBI:597326"/>
    </cofactor>
</comment>
<dbReference type="InterPro" id="IPR015421">
    <property type="entry name" value="PyrdxlP-dep_Trfase_major"/>
</dbReference>
<sequence length="348" mass="38621">METHIHGGDIYSRSFELDYSVNINPLGIPRTVKEAAEKGVALSEHYPDVQCRTLKRAIERKEGVSREAVICGNGAAELIFAIALGIRPGKALLAAPGFAEYEQALRAAGCSISYYTLKEENGFEAGRDFVDMVTEDLDIVFLCNPNNPTGIAYSRDFLRDVLVKCRECKVVLVVDECFIEFMDSPMEYTMRPFLEEYDNLFLLKAFTKTYAMAGLRLGYGLSSSRALLEAMAAVMQPWNVSIPAQMAGTAALAETGYVESARNLIRSERKYLTDNLRQLGLTVYDGAANFIFFKGPVNLGEACKDAGILLRDCSNYHSLGAGYFRIAVRTRKENELLVKTMQRIMGVS</sequence>
<dbReference type="CDD" id="cd00609">
    <property type="entry name" value="AAT_like"/>
    <property type="match status" value="1"/>
</dbReference>
<reference evidence="4 5" key="1">
    <citation type="submission" date="2018-05" db="EMBL/GenBank/DDBJ databases">
        <authorList>
            <person name="Goeker M."/>
            <person name="Huntemann M."/>
            <person name="Clum A."/>
            <person name="Pillay M."/>
            <person name="Palaniappan K."/>
            <person name="Varghese N."/>
            <person name="Mikhailova N."/>
            <person name="Stamatis D."/>
            <person name="Reddy T."/>
            <person name="Daum C."/>
            <person name="Shapiro N."/>
            <person name="Ivanova N."/>
            <person name="Kyrpides N."/>
            <person name="Woyke T."/>
        </authorList>
    </citation>
    <scope>NUCLEOTIDE SEQUENCE [LARGE SCALE GENOMIC DNA]</scope>
    <source>
        <strain evidence="4 5">DSM 26524</strain>
    </source>
</reference>
<evidence type="ECO:0000313" key="5">
    <source>
        <dbReference type="Proteomes" id="UP000245412"/>
    </source>
</evidence>
<evidence type="ECO:0000256" key="1">
    <source>
        <dbReference type="ARBA" id="ARBA00001933"/>
    </source>
</evidence>
<dbReference type="GO" id="GO:0003824">
    <property type="term" value="F:catalytic activity"/>
    <property type="evidence" value="ECO:0007669"/>
    <property type="project" value="UniProtKB-ARBA"/>
</dbReference>
<keyword evidence="5" id="KW-1185">Reference proteome</keyword>
<dbReference type="Proteomes" id="UP000245412">
    <property type="component" value="Unassembled WGS sequence"/>
</dbReference>